<gene>
    <name evidence="1" type="ordered locus">KSE_41250</name>
</gene>
<dbReference type="KEGG" id="ksk:KSE_41250"/>
<dbReference type="STRING" id="452652.KSE_41250"/>
<sequence>MPAVAPPDPFGTGGQMSASVVARLAGPPSRQPSELVAVQPGDGGCQMLLPCAPESASAARWLIESAVAVRRRPSVLRVGVRDSSCELPVLTALVFGAESGDGIVSDRHAVGGRAVRTGPRCTAVSGTR</sequence>
<keyword evidence="2" id="KW-1185">Reference proteome</keyword>
<dbReference type="AlphaFoldDB" id="E4NEX6"/>
<protein>
    <submittedName>
        <fullName evidence="1">Uncharacterized protein</fullName>
    </submittedName>
</protein>
<dbReference type="Proteomes" id="UP000007076">
    <property type="component" value="Chromosome"/>
</dbReference>
<organism evidence="1 2">
    <name type="scientific">Kitasatospora setae (strain ATCC 33774 / DSM 43861 / JCM 3304 / KCC A-0304 / NBRC 14216 / KM-6054)</name>
    <name type="common">Streptomyces setae</name>
    <dbReference type="NCBI Taxonomy" id="452652"/>
    <lineage>
        <taxon>Bacteria</taxon>
        <taxon>Bacillati</taxon>
        <taxon>Actinomycetota</taxon>
        <taxon>Actinomycetes</taxon>
        <taxon>Kitasatosporales</taxon>
        <taxon>Streptomycetaceae</taxon>
        <taxon>Kitasatospora</taxon>
    </lineage>
</organism>
<evidence type="ECO:0000313" key="2">
    <source>
        <dbReference type="Proteomes" id="UP000007076"/>
    </source>
</evidence>
<proteinExistence type="predicted"/>
<dbReference type="EMBL" id="AP010968">
    <property type="protein sequence ID" value="BAJ29912.1"/>
    <property type="molecule type" value="Genomic_DNA"/>
</dbReference>
<accession>E4NEX6</accession>
<dbReference type="HOGENOM" id="CLU_1956683_0_0_11"/>
<name>E4NEX6_KITSK</name>
<reference evidence="1 2" key="1">
    <citation type="journal article" date="2010" name="DNA Res.">
        <title>Genome sequence of Kitasatospora setae NBRC 14216T: an evolutionary snapshot of the family Streptomycetaceae.</title>
        <authorList>
            <person name="Ichikawa N."/>
            <person name="Oguchi A."/>
            <person name="Ikeda H."/>
            <person name="Ishikawa J."/>
            <person name="Kitani S."/>
            <person name="Watanabe Y."/>
            <person name="Nakamura S."/>
            <person name="Katano Y."/>
            <person name="Kishi E."/>
            <person name="Sasagawa M."/>
            <person name="Ankai A."/>
            <person name="Fukui S."/>
            <person name="Hashimoto Y."/>
            <person name="Kamata S."/>
            <person name="Otoguro M."/>
            <person name="Tanikawa S."/>
            <person name="Nihira T."/>
            <person name="Horinouchi S."/>
            <person name="Ohnishi Y."/>
            <person name="Hayakawa M."/>
            <person name="Kuzuyama T."/>
            <person name="Arisawa A."/>
            <person name="Nomoto F."/>
            <person name="Miura H."/>
            <person name="Takahashi Y."/>
            <person name="Fujita N."/>
        </authorList>
    </citation>
    <scope>NUCLEOTIDE SEQUENCE [LARGE SCALE GENOMIC DNA]</scope>
    <source>
        <strain evidence="2">ATCC 33774 / DSM 43861 / JCM 3304 / KCC A-0304 / NBRC 14216 / KM-6054</strain>
    </source>
</reference>
<evidence type="ECO:0000313" key="1">
    <source>
        <dbReference type="EMBL" id="BAJ29912.1"/>
    </source>
</evidence>